<dbReference type="EMBL" id="AP022609">
    <property type="protein sequence ID" value="BBZ21870.1"/>
    <property type="molecule type" value="Genomic_DNA"/>
</dbReference>
<dbReference type="RefSeq" id="WP_085134974.1">
    <property type="nucleotide sequence ID" value="NZ_AP022609.1"/>
</dbReference>
<dbReference type="KEGG" id="mhib:MHIB_02880"/>
<organism evidence="1 2">
    <name type="scientific">Mycolicibacter hiberniae</name>
    <dbReference type="NCBI Taxonomy" id="29314"/>
    <lineage>
        <taxon>Bacteria</taxon>
        <taxon>Bacillati</taxon>
        <taxon>Actinomycetota</taxon>
        <taxon>Actinomycetes</taxon>
        <taxon>Mycobacteriales</taxon>
        <taxon>Mycobacteriaceae</taxon>
        <taxon>Mycolicibacter</taxon>
    </lineage>
</organism>
<gene>
    <name evidence="1" type="ORF">MHIB_02880</name>
</gene>
<name>A0A7I7WXK2_9MYCO</name>
<reference evidence="1 2" key="1">
    <citation type="journal article" date="2019" name="Emerg. Microbes Infect.">
        <title>Comprehensive subspecies identification of 175 nontuberculous mycobacteria species based on 7547 genomic profiles.</title>
        <authorList>
            <person name="Matsumoto Y."/>
            <person name="Kinjo T."/>
            <person name="Motooka D."/>
            <person name="Nabeya D."/>
            <person name="Jung N."/>
            <person name="Uechi K."/>
            <person name="Horii T."/>
            <person name="Iida T."/>
            <person name="Fujita J."/>
            <person name="Nakamura S."/>
        </authorList>
    </citation>
    <scope>NUCLEOTIDE SEQUENCE [LARGE SCALE GENOMIC DNA]</scope>
    <source>
        <strain evidence="1 2">JCM 13571</strain>
    </source>
</reference>
<dbReference type="AlphaFoldDB" id="A0A7I7WXK2"/>
<evidence type="ECO:0000313" key="2">
    <source>
        <dbReference type="Proteomes" id="UP000467260"/>
    </source>
</evidence>
<sequence length="194" mass="19769">MDSVKSGTGLLAATALLAAGLTPVAASLEATSRPLPVVSAQVALAGNAVADSFDALAGFDLTAVAEELNIPGGADLLELLPGDTNLYDLLPGAADAFDVPGAAAAFDFVGLFNAEVAAAVGLFNRFISLPFTLYNDVENLITSLLNLDFGMAFSQAVSIPLDIVNYVVGLPGAVIGTVFNMALVLPGEYLFNFG</sequence>
<dbReference type="Proteomes" id="UP000467260">
    <property type="component" value="Chromosome"/>
</dbReference>
<keyword evidence="2" id="KW-1185">Reference proteome</keyword>
<protein>
    <submittedName>
        <fullName evidence="1">Uncharacterized protein</fullName>
    </submittedName>
</protein>
<proteinExistence type="predicted"/>
<accession>A0A7I7WXK2</accession>
<dbReference type="OrthoDB" id="4764461at2"/>
<evidence type="ECO:0000313" key="1">
    <source>
        <dbReference type="EMBL" id="BBZ21870.1"/>
    </source>
</evidence>